<feature type="transmembrane region" description="Helical" evidence="3">
    <location>
        <begin position="159"/>
        <end position="178"/>
    </location>
</feature>
<dbReference type="Gene3D" id="1.10.1760.20">
    <property type="match status" value="1"/>
</dbReference>
<dbReference type="EMBL" id="UZWE01000012">
    <property type="protein sequence ID" value="VDS06900.1"/>
    <property type="molecule type" value="Genomic_DNA"/>
</dbReference>
<comment type="subcellular location">
    <subcellularLocation>
        <location evidence="2">Cell membrane</location>
        <topology evidence="2">Multi-pass membrane protein</topology>
    </subcellularLocation>
</comment>
<dbReference type="PANTHER" id="PTHR34295">
    <property type="entry name" value="BIOTIN TRANSPORTER BIOY"/>
    <property type="match status" value="1"/>
</dbReference>
<keyword evidence="2 3" id="KW-0472">Membrane</keyword>
<evidence type="ECO:0000256" key="2">
    <source>
        <dbReference type="PIRNR" id="PIRNR016661"/>
    </source>
</evidence>
<feature type="transmembrane region" description="Helical" evidence="3">
    <location>
        <begin position="126"/>
        <end position="147"/>
    </location>
</feature>
<evidence type="ECO:0000313" key="4">
    <source>
        <dbReference type="EMBL" id="VDS06900.1"/>
    </source>
</evidence>
<feature type="transmembrane region" description="Helical" evidence="3">
    <location>
        <begin position="46"/>
        <end position="62"/>
    </location>
</feature>
<dbReference type="PANTHER" id="PTHR34295:SF1">
    <property type="entry name" value="BIOTIN TRANSPORTER BIOY"/>
    <property type="match status" value="1"/>
</dbReference>
<reference evidence="4 5" key="1">
    <citation type="submission" date="2018-12" db="EMBL/GenBank/DDBJ databases">
        <authorList>
            <person name="Criscuolo A."/>
        </authorList>
    </citation>
    <scope>NUCLEOTIDE SEQUENCE [LARGE SCALE GENOMIC DNA]</scope>
    <source>
        <strain evidence="4">ACIP1116241</strain>
    </source>
</reference>
<dbReference type="GO" id="GO:0015225">
    <property type="term" value="F:biotin transmembrane transporter activity"/>
    <property type="evidence" value="ECO:0007669"/>
    <property type="project" value="UniProtKB-UniRule"/>
</dbReference>
<organism evidence="4 5">
    <name type="scientific">Paracoccus haematequi</name>
    <dbReference type="NCBI Taxonomy" id="2491866"/>
    <lineage>
        <taxon>Bacteria</taxon>
        <taxon>Pseudomonadati</taxon>
        <taxon>Pseudomonadota</taxon>
        <taxon>Alphaproteobacteria</taxon>
        <taxon>Rhodobacterales</taxon>
        <taxon>Paracoccaceae</taxon>
        <taxon>Paracoccus</taxon>
    </lineage>
</organism>
<keyword evidence="3" id="KW-0812">Transmembrane</keyword>
<dbReference type="AlphaFoldDB" id="A0A447IHC2"/>
<dbReference type="Proteomes" id="UP000270743">
    <property type="component" value="Unassembled WGS sequence"/>
</dbReference>
<dbReference type="RefSeq" id="WP_126152627.1">
    <property type="nucleotide sequence ID" value="NZ_UZWE01000012.1"/>
</dbReference>
<protein>
    <recommendedName>
        <fullName evidence="2">Biotin transporter</fullName>
    </recommendedName>
</protein>
<keyword evidence="2" id="KW-1003">Cell membrane</keyword>
<dbReference type="OrthoDB" id="9803495at2"/>
<gene>
    <name evidence="4" type="primary">bioY2</name>
    <name evidence="4" type="ORF">PARHAE_00071</name>
</gene>
<dbReference type="Pfam" id="PF02632">
    <property type="entry name" value="BioY"/>
    <property type="match status" value="1"/>
</dbReference>
<keyword evidence="3" id="KW-1133">Transmembrane helix</keyword>
<keyword evidence="5" id="KW-1185">Reference proteome</keyword>
<dbReference type="InterPro" id="IPR003784">
    <property type="entry name" value="BioY"/>
</dbReference>
<dbReference type="GO" id="GO:0005886">
    <property type="term" value="C:plasma membrane"/>
    <property type="evidence" value="ECO:0007669"/>
    <property type="project" value="UniProtKB-SubCell"/>
</dbReference>
<comment type="similarity">
    <text evidence="1 2">Belongs to the BioY family.</text>
</comment>
<accession>A0A447IHC2</accession>
<keyword evidence="2" id="KW-0813">Transport</keyword>
<evidence type="ECO:0000256" key="1">
    <source>
        <dbReference type="ARBA" id="ARBA00010692"/>
    </source>
</evidence>
<sequence>MTTSSAFSPVDLQSRSLPVRLLAVAFGTVLLAVSSRIEVPMVPVPITMQTFAVAMVGALYGWRLGALTVLAWLGQAAAGLPVLAGGAAGLAHFAGPTGGYLAAFPVMAALIGWLAERGWNGSRAGLAFLSMLAGNLLCLVLGAAWLSRGIGWDAAITHGVLPFLLGAALKSAVGALALRQLSRPRRA</sequence>
<evidence type="ECO:0000256" key="3">
    <source>
        <dbReference type="SAM" id="Phobius"/>
    </source>
</evidence>
<name>A0A447IHC2_9RHOB</name>
<feature type="transmembrane region" description="Helical" evidence="3">
    <location>
        <begin position="97"/>
        <end position="114"/>
    </location>
</feature>
<proteinExistence type="inferred from homology"/>
<dbReference type="PIRSF" id="PIRSF016661">
    <property type="entry name" value="BioY"/>
    <property type="match status" value="1"/>
</dbReference>
<evidence type="ECO:0000313" key="5">
    <source>
        <dbReference type="Proteomes" id="UP000270743"/>
    </source>
</evidence>